<dbReference type="InterPro" id="IPR016286">
    <property type="entry name" value="FUC_metazoa-typ"/>
</dbReference>
<gene>
    <name evidence="9" type="ORF">A5888_000173</name>
    <name evidence="8" type="ORF">A5888_000218</name>
</gene>
<reference evidence="9" key="2">
    <citation type="submission" date="2017-05" db="EMBL/GenBank/DDBJ databases">
        <authorList>
            <consortium name="The Broad Institute Genomics Platform"/>
            <consortium name="The Broad Institute Genomic Center for Infectious Diseases"/>
            <person name="Earl A."/>
            <person name="Manson A."/>
            <person name="Schwartman J."/>
            <person name="Gilmore M."/>
            <person name="Abouelleil A."/>
            <person name="Cao P."/>
            <person name="Chapman S."/>
            <person name="Cusick C."/>
            <person name="Shea T."/>
            <person name="Young S."/>
            <person name="Neafsey D."/>
            <person name="Nusbaum C."/>
            <person name="Birren B."/>
        </authorList>
    </citation>
    <scope>NUCLEOTIDE SEQUENCE</scope>
    <source>
        <strain evidence="9">9E7_DIV0242</strain>
    </source>
</reference>
<dbReference type="InterPro" id="IPR017853">
    <property type="entry name" value="GH"/>
</dbReference>
<evidence type="ECO:0000256" key="5">
    <source>
        <dbReference type="ARBA" id="ARBA00022801"/>
    </source>
</evidence>
<dbReference type="Gene3D" id="3.20.20.80">
    <property type="entry name" value="Glycosidases"/>
    <property type="match status" value="1"/>
</dbReference>
<dbReference type="Pfam" id="PF01120">
    <property type="entry name" value="Alpha_L_fucos"/>
    <property type="match status" value="1"/>
</dbReference>
<keyword evidence="10" id="KW-1185">Reference proteome</keyword>
<dbReference type="GO" id="GO:0004560">
    <property type="term" value="F:alpha-L-fucosidase activity"/>
    <property type="evidence" value="ECO:0007669"/>
    <property type="project" value="InterPro"/>
</dbReference>
<dbReference type="GO" id="GO:0006004">
    <property type="term" value="P:fucose metabolic process"/>
    <property type="evidence" value="ECO:0007669"/>
    <property type="project" value="InterPro"/>
</dbReference>
<keyword evidence="4" id="KW-0732">Signal</keyword>
<organism evidence="8">
    <name type="scientific">Candidatus Enterococcus clewellii</name>
    <dbReference type="NCBI Taxonomy" id="1834193"/>
    <lineage>
        <taxon>Bacteria</taxon>
        <taxon>Bacillati</taxon>
        <taxon>Bacillota</taxon>
        <taxon>Bacilli</taxon>
        <taxon>Lactobacillales</taxon>
        <taxon>Enterococcaceae</taxon>
        <taxon>Enterococcus</taxon>
    </lineage>
</organism>
<dbReference type="SMART" id="SM00812">
    <property type="entry name" value="Alpha_L_fucos"/>
    <property type="match status" value="1"/>
</dbReference>
<proteinExistence type="inferred from homology"/>
<dbReference type="GO" id="GO:0016139">
    <property type="term" value="P:glycoside catabolic process"/>
    <property type="evidence" value="ECO:0007669"/>
    <property type="project" value="TreeGrafter"/>
</dbReference>
<dbReference type="PANTHER" id="PTHR10030">
    <property type="entry name" value="ALPHA-L-FUCOSIDASE"/>
    <property type="match status" value="1"/>
</dbReference>
<name>A0A242KB54_9ENTE</name>
<reference evidence="8" key="1">
    <citation type="submission" date="2017-05" db="EMBL/GenBank/DDBJ databases">
        <title>The Genome Sequence of Enterococcus sp. 9E7_DIV0242.</title>
        <authorList>
            <consortium name="The Broad Institute Genomics Platform"/>
            <consortium name="The Broad Institute Genomic Center for Infectious Diseases"/>
            <person name="Earl A."/>
            <person name="Manson A."/>
            <person name="Schwartman J."/>
            <person name="Gilmore M."/>
            <person name="Abouelleil A."/>
            <person name="Cao P."/>
            <person name="Chapman S."/>
            <person name="Cusick C."/>
            <person name="Shea T."/>
            <person name="Young S."/>
            <person name="Neafsey D."/>
            <person name="Nusbaum C."/>
            <person name="Birren B."/>
        </authorList>
    </citation>
    <scope>NUCLEOTIDE SEQUENCE [LARGE SCALE GENOMIC DNA]</scope>
    <source>
        <strain evidence="8">9E7_DIV0242</strain>
    </source>
</reference>
<evidence type="ECO:0000259" key="7">
    <source>
        <dbReference type="Pfam" id="PF01120"/>
    </source>
</evidence>
<evidence type="ECO:0000256" key="3">
    <source>
        <dbReference type="ARBA" id="ARBA00012662"/>
    </source>
</evidence>
<evidence type="ECO:0000313" key="10">
    <source>
        <dbReference type="Proteomes" id="UP000195141"/>
    </source>
</evidence>
<dbReference type="EMBL" id="NGMM01000001">
    <property type="protein sequence ID" value="OTP18404.1"/>
    <property type="molecule type" value="Genomic_DNA"/>
</dbReference>
<dbReference type="EC" id="3.2.1.51" evidence="3"/>
<dbReference type="PANTHER" id="PTHR10030:SF37">
    <property type="entry name" value="ALPHA-L-FUCOSIDASE-RELATED"/>
    <property type="match status" value="1"/>
</dbReference>
<dbReference type="GO" id="GO:0005764">
    <property type="term" value="C:lysosome"/>
    <property type="evidence" value="ECO:0007669"/>
    <property type="project" value="TreeGrafter"/>
</dbReference>
<evidence type="ECO:0000256" key="6">
    <source>
        <dbReference type="ARBA" id="ARBA00023295"/>
    </source>
</evidence>
<dbReference type="RefSeq" id="WP_086347396.1">
    <property type="nucleotide sequence ID" value="NZ_CP147247.1"/>
</dbReference>
<sequence>MKIRQDIEENNVTQQEAYSELPSEVRQQLEKFQDDKLGVIFHWGLYATAGIVESWQLSEEDTWARKKPWRTTLDQLRQDYWALDKVFDPQKFCPETWASVCKKAGFNYMLFTTKHHDGFNMYDTHYSTYKVTGKNCPFHKDKRKDIFKEVVQAFRKEGLSTGIYYSKADWASPLYWEPDSRPKGRYASYDPMEKPEIWQSYQQFVFDQLQELCTSYGKMDILWLDGGWVNSANNEYLAMDQLIPQLRKAQPQLIAVDRTIGGPYENYVTPERKVPDILPKKVWESNIPLAKNWGYVPDDCYKTFEEILTLLIQIVSKGGNLLLGIGPKPDGTLPEEAVALMTQLGSWLNIYGKGIYGTRKNDVTQLKNWYFTRKKQTIYGFHFNKNEAVDTTPELSLEALGVNDVVSVHNIKTNHIYSIQNRRIHLTEEDRQAFVTGIEIQIETEG</sequence>
<evidence type="ECO:0000256" key="2">
    <source>
        <dbReference type="ARBA" id="ARBA00007951"/>
    </source>
</evidence>
<evidence type="ECO:0000313" key="8">
    <source>
        <dbReference type="EMBL" id="OTP18404.1"/>
    </source>
</evidence>
<dbReference type="InterPro" id="IPR057739">
    <property type="entry name" value="Glyco_hydro_29_N"/>
</dbReference>
<protein>
    <recommendedName>
        <fullName evidence="3">alpha-L-fucosidase</fullName>
        <ecNumber evidence="3">3.2.1.51</ecNumber>
    </recommendedName>
</protein>
<comment type="function">
    <text evidence="1">Alpha-L-fucosidase is responsible for hydrolyzing the alpha-1,6-linked fucose joined to the reducing-end N-acetylglucosamine of the carbohydrate moieties of glycoproteins.</text>
</comment>
<keyword evidence="5" id="KW-0378">Hydrolase</keyword>
<feature type="domain" description="Glycoside hydrolase family 29 N-terminal" evidence="7">
    <location>
        <begin position="11"/>
        <end position="353"/>
    </location>
</feature>
<evidence type="ECO:0000256" key="1">
    <source>
        <dbReference type="ARBA" id="ARBA00004071"/>
    </source>
</evidence>
<accession>A0A242KB54</accession>
<dbReference type="EMBL" id="CP147247">
    <property type="protein sequence ID" value="WYJ88454.1"/>
    <property type="molecule type" value="Genomic_DNA"/>
</dbReference>
<dbReference type="AlphaFoldDB" id="A0A242KB54"/>
<dbReference type="OrthoDB" id="107551at2"/>
<evidence type="ECO:0000313" key="9">
    <source>
        <dbReference type="EMBL" id="WYJ88454.1"/>
    </source>
</evidence>
<evidence type="ECO:0000256" key="4">
    <source>
        <dbReference type="ARBA" id="ARBA00022729"/>
    </source>
</evidence>
<reference evidence="9" key="3">
    <citation type="submission" date="2024-03" db="EMBL/GenBank/DDBJ databases">
        <title>The Genome Sequence of Enterococcus sp. DIV0242b.</title>
        <authorList>
            <consortium name="The Broad Institute Genomics Platform"/>
            <consortium name="The Broad Institute Microbial Omics Core"/>
            <consortium name="The Broad Institute Genomic Center for Infectious Diseases"/>
            <person name="Earl A."/>
            <person name="Manson A."/>
            <person name="Gilmore M."/>
            <person name="Schwartman J."/>
            <person name="Shea T."/>
            <person name="Abouelleil A."/>
            <person name="Cao P."/>
            <person name="Chapman S."/>
            <person name="Cusick C."/>
            <person name="Young S."/>
            <person name="Neafsey D."/>
            <person name="Nusbaum C."/>
            <person name="Birren B."/>
        </authorList>
    </citation>
    <scope>NUCLEOTIDE SEQUENCE</scope>
    <source>
        <strain evidence="9">9E7_DIV0242</strain>
    </source>
</reference>
<dbReference type="PIRSF" id="PIRSF001092">
    <property type="entry name" value="Alpha-L-fucosidase"/>
    <property type="match status" value="1"/>
</dbReference>
<keyword evidence="6" id="KW-0326">Glycosidase</keyword>
<dbReference type="SUPFAM" id="SSF51445">
    <property type="entry name" value="(Trans)glycosidases"/>
    <property type="match status" value="1"/>
</dbReference>
<comment type="similarity">
    <text evidence="2">Belongs to the glycosyl hydrolase 29 family.</text>
</comment>
<dbReference type="InterPro" id="IPR000933">
    <property type="entry name" value="Glyco_hydro_29"/>
</dbReference>
<dbReference type="Proteomes" id="UP000195141">
    <property type="component" value="Chromosome"/>
</dbReference>
<dbReference type="PRINTS" id="PR00741">
    <property type="entry name" value="GLHYDRLASE29"/>
</dbReference>